<evidence type="ECO:0000256" key="3">
    <source>
        <dbReference type="SAM" id="MobiDB-lite"/>
    </source>
</evidence>
<evidence type="ECO:0000259" key="4">
    <source>
        <dbReference type="SMART" id="SM00968"/>
    </source>
</evidence>
<feature type="region of interest" description="Disordered" evidence="3">
    <location>
        <begin position="624"/>
        <end position="647"/>
    </location>
</feature>
<keyword evidence="1 2" id="KW-0175">Coiled coil</keyword>
<name>A0ABY8CFB2_9ARCH</name>
<feature type="compositionally biased region" description="Basic and acidic residues" evidence="3">
    <location>
        <begin position="626"/>
        <end position="638"/>
    </location>
</feature>
<organism evidence="5 6">
    <name type="scientific">Candidatus Nanohalococcus occultus</name>
    <dbReference type="NCBI Taxonomy" id="2978047"/>
    <lineage>
        <taxon>Archaea</taxon>
        <taxon>Candidatus Nanohalarchaeota</taxon>
        <taxon>Candidatus Nanohalarchaeota incertae sedis</taxon>
        <taxon>Candidatus Nanohalococcus</taxon>
    </lineage>
</organism>
<feature type="region of interest" description="Disordered" evidence="3">
    <location>
        <begin position="498"/>
        <end position="537"/>
    </location>
</feature>
<dbReference type="InterPro" id="IPR010935">
    <property type="entry name" value="SMC_hinge"/>
</dbReference>
<dbReference type="SUPFAM" id="SSF52540">
    <property type="entry name" value="P-loop containing nucleoside triphosphate hydrolases"/>
    <property type="match status" value="1"/>
</dbReference>
<dbReference type="SMART" id="SM00968">
    <property type="entry name" value="SMC_hinge"/>
    <property type="match status" value="1"/>
</dbReference>
<feature type="coiled-coil region" evidence="2">
    <location>
        <begin position="191"/>
        <end position="354"/>
    </location>
</feature>
<evidence type="ECO:0000313" key="6">
    <source>
        <dbReference type="Proteomes" id="UP001218034"/>
    </source>
</evidence>
<accession>A0ABY8CFB2</accession>
<dbReference type="Gene3D" id="3.30.70.1620">
    <property type="match status" value="1"/>
</dbReference>
<evidence type="ECO:0000256" key="1">
    <source>
        <dbReference type="ARBA" id="ARBA00023054"/>
    </source>
</evidence>
<dbReference type="RefSeq" id="WP_347721751.1">
    <property type="nucleotide sequence ID" value="NZ_CP104395.1"/>
</dbReference>
<feature type="region of interest" description="Disordered" evidence="3">
    <location>
        <begin position="1"/>
        <end position="21"/>
    </location>
</feature>
<evidence type="ECO:0000313" key="5">
    <source>
        <dbReference type="EMBL" id="WEL19923.1"/>
    </source>
</evidence>
<proteinExistence type="predicted"/>
<dbReference type="SUPFAM" id="SSF75553">
    <property type="entry name" value="Smc hinge domain"/>
    <property type="match status" value="1"/>
</dbReference>
<dbReference type="PANTHER" id="PTHR43977">
    <property type="entry name" value="STRUCTURAL MAINTENANCE OF CHROMOSOMES PROTEIN 3"/>
    <property type="match status" value="1"/>
</dbReference>
<dbReference type="Gene3D" id="3.40.50.300">
    <property type="entry name" value="P-loop containing nucleotide triphosphate hydrolases"/>
    <property type="match status" value="2"/>
</dbReference>
<feature type="coiled-coil region" evidence="2">
    <location>
        <begin position="662"/>
        <end position="699"/>
    </location>
</feature>
<dbReference type="Gene3D" id="1.20.1060.20">
    <property type="match status" value="1"/>
</dbReference>
<evidence type="ECO:0000256" key="2">
    <source>
        <dbReference type="SAM" id="Coils"/>
    </source>
</evidence>
<gene>
    <name evidence="5" type="primary">smc</name>
    <name evidence="5" type="ORF">SVXNc_0920</name>
</gene>
<dbReference type="Pfam" id="PF02463">
    <property type="entry name" value="SMC_N"/>
    <property type="match status" value="1"/>
</dbReference>
<dbReference type="Pfam" id="PF06470">
    <property type="entry name" value="SMC_hinge"/>
    <property type="match status" value="1"/>
</dbReference>
<feature type="compositionally biased region" description="Basic and acidic residues" evidence="3">
    <location>
        <begin position="10"/>
        <end position="21"/>
    </location>
</feature>
<reference evidence="5 6" key="1">
    <citation type="submission" date="2022-09" db="EMBL/GenBank/DDBJ databases">
        <title>Xylan utilization by haloarchaea-nanohaloarchaea associations.</title>
        <authorList>
            <person name="Yakimov M."/>
        </authorList>
    </citation>
    <scope>NUCLEOTIDE SEQUENCE [LARGE SCALE GENOMIC DNA]</scope>
    <source>
        <strain evidence="5 6">SVXNc</strain>
    </source>
</reference>
<dbReference type="EMBL" id="CP104395">
    <property type="protein sequence ID" value="WEL19923.1"/>
    <property type="molecule type" value="Genomic_DNA"/>
</dbReference>
<protein>
    <submittedName>
        <fullName evidence="5">Chromosome segregation ATPase</fullName>
    </submittedName>
</protein>
<keyword evidence="6" id="KW-1185">Reference proteome</keyword>
<dbReference type="InterPro" id="IPR027417">
    <property type="entry name" value="P-loop_NTPase"/>
</dbReference>
<sequence>MAEAQAVEQQEEKEYSPGDTKIKKVTSKGFKSFQQKTAVPFYEGLTAIVGENGNGKSNVIDAISFVFGRRSSKLRAEKLEQLIFNGGDSRKPADYALVTITLDNSSGIFDEFLEDEEETDEIKVGRKVTRAGSSMYKFMGTNCKRSKIDEIARKANIDPEGYHFVRQGKVTEIVEQSNVARRQVIDELSGVAEFDRKKEAALEELEEVESKLQEQELLLEEKESRLEKLKEEKELALKYRELEKRKEKLEASTLEVRKRALSNQLANLNTDVSDKRERLEEVSQKLEEIDAEIENKQDRIEEIEDKQTEGNDIAHLENKIEKKKGEISNKRDKLEDLEETIEELEKMQSRSNTGSKAVNAVLQLDDDRVIGAVQDLVSVQDKFAVAIETAAGSRMNNVVVENSSAATDAINYLKRQNIGRATMLPMDKINQKSKSAKSKMAKKKKGVIDYASNLINYNNDYQKAIDYVFSDTLVAEDLDSVKNIDGVRVVTLDGDIMSRGGAMTGGKKKKKRGNSKKLSSSLDPEEKKKEKKKVKEKIEDLQKDVAELKRMKKNRESKQETDQELKEERKQLREALKDIRGERQELYSEKQRLKTKIDNEKGKKPKLKAELSNIKEDMEEFDFDTDELKTDSSPEDLKKKKKQLLRKQNSMGPVNMRAIDEYKKKSEEFESFKQTVSEIRQEKLEIEDMIDEIDQRKRSRFMDTLTQIQDSFSEIFTQLFEGGNGELVLEDDDIEKGLKIRAQPPGKEPHIIDALSGGEKTMTAIAFVFAILEYEESPFYLMDEIDAALDKTNSKLLSELLKDYAAENQFIVISHNDITVRHAERAYGISMRDGVSKVRSIELDA</sequence>
<dbReference type="Proteomes" id="UP001218034">
    <property type="component" value="Chromosome"/>
</dbReference>
<feature type="compositionally biased region" description="Basic residues" evidence="3">
    <location>
        <begin position="506"/>
        <end position="515"/>
    </location>
</feature>
<dbReference type="InterPro" id="IPR003395">
    <property type="entry name" value="RecF/RecN/SMC_N"/>
</dbReference>
<dbReference type="GeneID" id="90590357"/>
<dbReference type="InterPro" id="IPR036277">
    <property type="entry name" value="SMC_hinge_sf"/>
</dbReference>
<feature type="domain" description="SMC hinge" evidence="4">
    <location>
        <begin position="367"/>
        <end position="485"/>
    </location>
</feature>